<comment type="caution">
    <text evidence="2">The sequence shown here is derived from an EMBL/GenBank/DDBJ whole genome shotgun (WGS) entry which is preliminary data.</text>
</comment>
<accession>A0A4R6UPP4</accession>
<organism evidence="2 3">
    <name type="scientific">Permianibacter aggregans</name>
    <dbReference type="NCBI Taxonomy" id="1510150"/>
    <lineage>
        <taxon>Bacteria</taxon>
        <taxon>Pseudomonadati</taxon>
        <taxon>Pseudomonadota</taxon>
        <taxon>Gammaproteobacteria</taxon>
        <taxon>Pseudomonadales</taxon>
        <taxon>Pseudomonadaceae</taxon>
        <taxon>Permianibacter</taxon>
    </lineage>
</organism>
<evidence type="ECO:0000256" key="1">
    <source>
        <dbReference type="SAM" id="Phobius"/>
    </source>
</evidence>
<keyword evidence="1" id="KW-1133">Transmembrane helix</keyword>
<sequence length="185" mass="19950">MNVFIPISKNKLNTMLYATLALTGLSAALMGLNVAPRVFPLLPPALVNFIAMIVMVLSGVGSFVIFSKLQDKSAGLRIDATGVIDASSGVSLGRIPWQDVESIEEFSAAGQSFVVLKLHDPEQYLIKYSGLKRKIHEANLNLCGSPAAISAGTLQADYEDVLNLLQQGFQHYRENSNQESQAVVA</sequence>
<dbReference type="EMBL" id="SNYM01000005">
    <property type="protein sequence ID" value="TDQ49190.1"/>
    <property type="molecule type" value="Genomic_DNA"/>
</dbReference>
<dbReference type="AlphaFoldDB" id="A0A4R6UPP4"/>
<reference evidence="2 3" key="1">
    <citation type="submission" date="2019-03" db="EMBL/GenBank/DDBJ databases">
        <title>Genomic Encyclopedia of Type Strains, Phase IV (KMG-IV): sequencing the most valuable type-strain genomes for metagenomic binning, comparative biology and taxonomic classification.</title>
        <authorList>
            <person name="Goeker M."/>
        </authorList>
    </citation>
    <scope>NUCLEOTIDE SEQUENCE [LARGE SCALE GENOMIC DNA]</scope>
    <source>
        <strain evidence="2 3">DSM 103792</strain>
    </source>
</reference>
<keyword evidence="1" id="KW-0472">Membrane</keyword>
<feature type="transmembrane region" description="Helical" evidence="1">
    <location>
        <begin position="12"/>
        <end position="34"/>
    </location>
</feature>
<name>A0A4R6UPP4_9GAMM</name>
<evidence type="ECO:0000313" key="2">
    <source>
        <dbReference type="EMBL" id="TDQ49190.1"/>
    </source>
</evidence>
<dbReference type="Proteomes" id="UP000295375">
    <property type="component" value="Unassembled WGS sequence"/>
</dbReference>
<dbReference type="NCBIfam" id="NF041635">
    <property type="entry name" value="STM3941_fam"/>
    <property type="match status" value="1"/>
</dbReference>
<keyword evidence="3" id="KW-1185">Reference proteome</keyword>
<evidence type="ECO:0008006" key="4">
    <source>
        <dbReference type="Google" id="ProtNLM"/>
    </source>
</evidence>
<dbReference type="OrthoDB" id="4764283at2"/>
<dbReference type="RefSeq" id="WP_133589593.1">
    <property type="nucleotide sequence ID" value="NZ_CP037953.1"/>
</dbReference>
<feature type="transmembrane region" description="Helical" evidence="1">
    <location>
        <begin position="46"/>
        <end position="67"/>
    </location>
</feature>
<evidence type="ECO:0000313" key="3">
    <source>
        <dbReference type="Proteomes" id="UP000295375"/>
    </source>
</evidence>
<proteinExistence type="predicted"/>
<protein>
    <recommendedName>
        <fullName evidence="4">PH (Pleckstrin Homology) domain-containing protein</fullName>
    </recommendedName>
</protein>
<gene>
    <name evidence="2" type="ORF">EV696_105164</name>
</gene>
<dbReference type="InterPro" id="IPR048136">
    <property type="entry name" value="STM3941-like"/>
</dbReference>
<keyword evidence="1" id="KW-0812">Transmembrane</keyword>